<proteinExistence type="predicted"/>
<feature type="non-terminal residue" evidence="1">
    <location>
        <position position="1"/>
    </location>
</feature>
<gene>
    <name evidence="1" type="ORF">GGX14DRAFT_458122</name>
</gene>
<organism evidence="1 2">
    <name type="scientific">Mycena pura</name>
    <dbReference type="NCBI Taxonomy" id="153505"/>
    <lineage>
        <taxon>Eukaryota</taxon>
        <taxon>Fungi</taxon>
        <taxon>Dikarya</taxon>
        <taxon>Basidiomycota</taxon>
        <taxon>Agaricomycotina</taxon>
        <taxon>Agaricomycetes</taxon>
        <taxon>Agaricomycetidae</taxon>
        <taxon>Agaricales</taxon>
        <taxon>Marasmiineae</taxon>
        <taxon>Mycenaceae</taxon>
        <taxon>Mycena</taxon>
    </lineage>
</organism>
<dbReference type="Proteomes" id="UP001219525">
    <property type="component" value="Unassembled WGS sequence"/>
</dbReference>
<reference evidence="1" key="1">
    <citation type="submission" date="2023-03" db="EMBL/GenBank/DDBJ databases">
        <title>Massive genome expansion in bonnet fungi (Mycena s.s.) driven by repeated elements and novel gene families across ecological guilds.</title>
        <authorList>
            <consortium name="Lawrence Berkeley National Laboratory"/>
            <person name="Harder C.B."/>
            <person name="Miyauchi S."/>
            <person name="Viragh M."/>
            <person name="Kuo A."/>
            <person name="Thoen E."/>
            <person name="Andreopoulos B."/>
            <person name="Lu D."/>
            <person name="Skrede I."/>
            <person name="Drula E."/>
            <person name="Henrissat B."/>
            <person name="Morin E."/>
            <person name="Kohler A."/>
            <person name="Barry K."/>
            <person name="LaButti K."/>
            <person name="Morin E."/>
            <person name="Salamov A."/>
            <person name="Lipzen A."/>
            <person name="Mereny Z."/>
            <person name="Hegedus B."/>
            <person name="Baldrian P."/>
            <person name="Stursova M."/>
            <person name="Weitz H."/>
            <person name="Taylor A."/>
            <person name="Grigoriev I.V."/>
            <person name="Nagy L.G."/>
            <person name="Martin F."/>
            <person name="Kauserud H."/>
        </authorList>
    </citation>
    <scope>NUCLEOTIDE SEQUENCE</scope>
    <source>
        <strain evidence="1">9144</strain>
    </source>
</reference>
<sequence length="172" mass="19805">MNDMVFNTALAETIDDEEKKKLKANGLGYISRLLAPRNDLNAHIETLRTRALSVLTPQQQSLCSTLINLQEQLEPIQHSLHHPRPDRKTAWACISPRLNLPDKLTLYHFLNSNPMRLPTKADQRIGRPDLYLFGRAPYESVAMREEKLTALKVDNDYDEAWLGIRRQQVDMS</sequence>
<evidence type="ECO:0000313" key="1">
    <source>
        <dbReference type="EMBL" id="KAJ7206039.1"/>
    </source>
</evidence>
<dbReference type="EMBL" id="JARJCW010000041">
    <property type="protein sequence ID" value="KAJ7206039.1"/>
    <property type="molecule type" value="Genomic_DNA"/>
</dbReference>
<dbReference type="AlphaFoldDB" id="A0AAD6VCT4"/>
<comment type="caution">
    <text evidence="1">The sequence shown here is derived from an EMBL/GenBank/DDBJ whole genome shotgun (WGS) entry which is preliminary data.</text>
</comment>
<evidence type="ECO:0000313" key="2">
    <source>
        <dbReference type="Proteomes" id="UP001219525"/>
    </source>
</evidence>
<keyword evidence="2" id="KW-1185">Reference proteome</keyword>
<name>A0AAD6VCT4_9AGAR</name>
<accession>A0AAD6VCT4</accession>
<protein>
    <submittedName>
        <fullName evidence="1">Uncharacterized protein</fullName>
    </submittedName>
</protein>